<organism evidence="2 3">
    <name type="scientific">miscellaneous Crenarchaeota group-1 archaeon SG8-32-3</name>
    <dbReference type="NCBI Taxonomy" id="1685125"/>
    <lineage>
        <taxon>Archaea</taxon>
        <taxon>Candidatus Bathyarchaeota</taxon>
        <taxon>MCG-1</taxon>
    </lineage>
</organism>
<evidence type="ECO:0000313" key="3">
    <source>
        <dbReference type="Proteomes" id="UP000054016"/>
    </source>
</evidence>
<reference evidence="3" key="1">
    <citation type="submission" date="2015-06" db="EMBL/GenBank/DDBJ databases">
        <title>New insights into the roles of widespread benthic archaea in carbon and nitrogen cycling.</title>
        <authorList>
            <person name="Lazar C.S."/>
            <person name="Baker B.J."/>
            <person name="Seitz K.W."/>
            <person name="Hyde A.S."/>
            <person name="Dick G.J."/>
            <person name="Hinrichs K.-U."/>
            <person name="Teske A.P."/>
        </authorList>
    </citation>
    <scope>NUCLEOTIDE SEQUENCE [LARGE SCALE GENOMIC DNA]</scope>
</reference>
<evidence type="ECO:0000313" key="2">
    <source>
        <dbReference type="EMBL" id="KON31677.1"/>
    </source>
</evidence>
<comment type="caution">
    <text evidence="2">The sequence shown here is derived from an EMBL/GenBank/DDBJ whole genome shotgun (WGS) entry which is preliminary data.</text>
</comment>
<dbReference type="Proteomes" id="UP000054016">
    <property type="component" value="Unassembled WGS sequence"/>
</dbReference>
<dbReference type="EMBL" id="LFWV01000028">
    <property type="protein sequence ID" value="KON31677.1"/>
    <property type="molecule type" value="Genomic_DNA"/>
</dbReference>
<dbReference type="Gene3D" id="3.40.830.10">
    <property type="entry name" value="LigB-like"/>
    <property type="match status" value="1"/>
</dbReference>
<comment type="similarity">
    <text evidence="1">Belongs to the MEMO1 family.</text>
</comment>
<protein>
    <recommendedName>
        <fullName evidence="4">AmmeMemoRadiSam system protein B</fullName>
    </recommendedName>
</protein>
<dbReference type="Pfam" id="PF01875">
    <property type="entry name" value="Memo"/>
    <property type="match status" value="1"/>
</dbReference>
<name>A0A0M0BSV5_9ARCH</name>
<dbReference type="PANTHER" id="PTHR11060">
    <property type="entry name" value="PROTEIN MEMO1"/>
    <property type="match status" value="1"/>
</dbReference>
<dbReference type="AlphaFoldDB" id="A0A0M0BSV5"/>
<dbReference type="PATRIC" id="fig|1685125.3.peg.555"/>
<feature type="non-terminal residue" evidence="2">
    <location>
        <position position="176"/>
    </location>
</feature>
<sequence length="176" mass="19321">MKVRRPTQAGAFYESDAESLKTQIANCFLQELGPNKNLKVNKTGSRKIIGLVCPHAGYMFSGAVAAKAYYELAQDGKPDTAVILGPNHTGYGSALALMNEGVWRTPLGDVEIDSAIANQIVHETRLVDIDDVAHRFEHSIEVQLPFLQYLYGSEFKFIPVCFQMQDLSSAVEVGKA</sequence>
<dbReference type="CDD" id="cd07361">
    <property type="entry name" value="MEMO_like"/>
    <property type="match status" value="1"/>
</dbReference>
<evidence type="ECO:0008006" key="4">
    <source>
        <dbReference type="Google" id="ProtNLM"/>
    </source>
</evidence>
<accession>A0A0M0BSV5</accession>
<gene>
    <name evidence="2" type="ORF">AC478_02420</name>
</gene>
<proteinExistence type="inferred from homology"/>
<dbReference type="InterPro" id="IPR002737">
    <property type="entry name" value="MEMO1_fam"/>
</dbReference>
<dbReference type="NCBIfam" id="TIGR04336">
    <property type="entry name" value="AmmeMemoSam_B"/>
    <property type="match status" value="1"/>
</dbReference>
<dbReference type="PANTHER" id="PTHR11060:SF0">
    <property type="entry name" value="PROTEIN MEMO1"/>
    <property type="match status" value="1"/>
</dbReference>
<evidence type="ECO:0000256" key="1">
    <source>
        <dbReference type="ARBA" id="ARBA00006315"/>
    </source>
</evidence>